<keyword evidence="2 4" id="KW-1133">Transmembrane helix</keyword>
<dbReference type="GO" id="GO:0022857">
    <property type="term" value="F:transmembrane transporter activity"/>
    <property type="evidence" value="ECO:0007669"/>
    <property type="project" value="InterPro"/>
</dbReference>
<proteinExistence type="predicted"/>
<feature type="transmembrane region" description="Helical" evidence="4">
    <location>
        <begin position="154"/>
        <end position="173"/>
    </location>
</feature>
<keyword evidence="3 4" id="KW-0472">Membrane</keyword>
<name>A0A857JEV2_9BURK</name>
<accession>A0A857JEV2</accession>
<reference evidence="6 7" key="1">
    <citation type="submission" date="2020-01" db="EMBL/GenBank/DDBJ databases">
        <title>Genome sequencing of strain KACC 21265.</title>
        <authorList>
            <person name="Heo J."/>
            <person name="Kim S.-J."/>
            <person name="Kim J.-S."/>
            <person name="Hong S.-B."/>
            <person name="Kwon S.-W."/>
        </authorList>
    </citation>
    <scope>NUCLEOTIDE SEQUENCE [LARGE SCALE GENOMIC DNA]</scope>
    <source>
        <strain evidence="6 7">KACC 21265</strain>
    </source>
</reference>
<dbReference type="Proteomes" id="UP000464787">
    <property type="component" value="Chromosome"/>
</dbReference>
<dbReference type="EMBL" id="CP047650">
    <property type="protein sequence ID" value="QHJ01734.1"/>
    <property type="molecule type" value="Genomic_DNA"/>
</dbReference>
<organism evidence="6 7">
    <name type="scientific">Xylophilus rhododendri</name>
    <dbReference type="NCBI Taxonomy" id="2697032"/>
    <lineage>
        <taxon>Bacteria</taxon>
        <taxon>Pseudomonadati</taxon>
        <taxon>Pseudomonadota</taxon>
        <taxon>Betaproteobacteria</taxon>
        <taxon>Burkholderiales</taxon>
        <taxon>Xylophilus</taxon>
    </lineage>
</organism>
<evidence type="ECO:0000313" key="7">
    <source>
        <dbReference type="Proteomes" id="UP000464787"/>
    </source>
</evidence>
<dbReference type="KEGG" id="xyk:GT347_27090"/>
<feature type="transmembrane region" description="Helical" evidence="4">
    <location>
        <begin position="234"/>
        <end position="252"/>
    </location>
</feature>
<dbReference type="SUPFAM" id="SSF103473">
    <property type="entry name" value="MFS general substrate transporter"/>
    <property type="match status" value="1"/>
</dbReference>
<evidence type="ECO:0000313" key="6">
    <source>
        <dbReference type="EMBL" id="QHJ01734.1"/>
    </source>
</evidence>
<keyword evidence="1 4" id="KW-0812">Transmembrane</keyword>
<dbReference type="AlphaFoldDB" id="A0A857JEV2"/>
<feature type="transmembrane region" description="Helical" evidence="4">
    <location>
        <begin position="351"/>
        <end position="374"/>
    </location>
</feature>
<dbReference type="InterPro" id="IPR036259">
    <property type="entry name" value="MFS_trans_sf"/>
</dbReference>
<dbReference type="InterPro" id="IPR011701">
    <property type="entry name" value="MFS"/>
</dbReference>
<evidence type="ECO:0000256" key="1">
    <source>
        <dbReference type="ARBA" id="ARBA00022692"/>
    </source>
</evidence>
<dbReference type="PANTHER" id="PTHR42910:SF1">
    <property type="entry name" value="MAJOR FACILITATOR SUPERFAMILY (MFS) PROFILE DOMAIN-CONTAINING PROTEIN"/>
    <property type="match status" value="1"/>
</dbReference>
<feature type="transmembrane region" description="Helical" evidence="4">
    <location>
        <begin position="264"/>
        <end position="283"/>
    </location>
</feature>
<dbReference type="CDD" id="cd17324">
    <property type="entry name" value="MFS_NepI_like"/>
    <property type="match status" value="1"/>
</dbReference>
<dbReference type="InterPro" id="IPR020846">
    <property type="entry name" value="MFS_dom"/>
</dbReference>
<dbReference type="Gene3D" id="1.20.1250.20">
    <property type="entry name" value="MFS general substrate transporter like domains"/>
    <property type="match status" value="1"/>
</dbReference>
<evidence type="ECO:0000256" key="4">
    <source>
        <dbReference type="SAM" id="Phobius"/>
    </source>
</evidence>
<evidence type="ECO:0000256" key="3">
    <source>
        <dbReference type="ARBA" id="ARBA00023136"/>
    </source>
</evidence>
<feature type="domain" description="Major facilitator superfamily (MFS) profile" evidence="5">
    <location>
        <begin position="1"/>
        <end position="380"/>
    </location>
</feature>
<gene>
    <name evidence="6" type="ORF">GT347_27090</name>
</gene>
<evidence type="ECO:0000256" key="2">
    <source>
        <dbReference type="ARBA" id="ARBA00022989"/>
    </source>
</evidence>
<sequence length="391" mass="40298">MCFAVTAGVCVANVYLAQPLLDSLASAFRVPPGAIGSVVTATQAGSVLALLLIVPLGDRCDRRRLMLLLAPGLVLALLAVALARHYLVLLAAMAAVGALGTAMTQGLIAYAANAAGPHERGRVVGMTQSGVVVGLLLARVWAGALADGLGWRGVYLASAVLVAGVGLVVWRELPRLAGSPSSLPYLQLLRSTVALLRTDPVLRRRGLLGALLFAVFNIFWSPLALSLAGPPHSLSHAAIGAFGLLGALGALGAGKAGRWTDRGWHRRTSICALLLMAFAWLPLAGMPLSLWSLMLGVVLLDLGCQALHVTNQSLILGGPPESHGRLIACYMLFYAVGSGAGALASTSVYAWAGWLAVCGLGAGVSLFALVFWWLCEAAPRPPTGGACALAP</sequence>
<feature type="transmembrane region" description="Helical" evidence="4">
    <location>
        <begin position="327"/>
        <end position="345"/>
    </location>
</feature>
<evidence type="ECO:0000259" key="5">
    <source>
        <dbReference type="PROSITE" id="PS50850"/>
    </source>
</evidence>
<feature type="transmembrane region" description="Helical" evidence="4">
    <location>
        <begin position="89"/>
        <end position="111"/>
    </location>
</feature>
<dbReference type="PROSITE" id="PS50850">
    <property type="entry name" value="MFS"/>
    <property type="match status" value="1"/>
</dbReference>
<feature type="transmembrane region" description="Helical" evidence="4">
    <location>
        <begin position="207"/>
        <end position="228"/>
    </location>
</feature>
<feature type="transmembrane region" description="Helical" evidence="4">
    <location>
        <begin position="65"/>
        <end position="83"/>
    </location>
</feature>
<feature type="transmembrane region" description="Helical" evidence="4">
    <location>
        <begin position="32"/>
        <end position="53"/>
    </location>
</feature>
<dbReference type="Pfam" id="PF07690">
    <property type="entry name" value="MFS_1"/>
    <property type="match status" value="1"/>
</dbReference>
<dbReference type="PANTHER" id="PTHR42910">
    <property type="entry name" value="TRANSPORTER SCO4007-RELATED"/>
    <property type="match status" value="1"/>
</dbReference>
<keyword evidence="7" id="KW-1185">Reference proteome</keyword>
<feature type="transmembrane region" description="Helical" evidence="4">
    <location>
        <begin position="123"/>
        <end position="142"/>
    </location>
</feature>
<protein>
    <submittedName>
        <fullName evidence="6">MFS transporter</fullName>
    </submittedName>
</protein>